<feature type="transmembrane region" description="Helical" evidence="7">
    <location>
        <begin position="259"/>
        <end position="279"/>
    </location>
</feature>
<keyword evidence="12" id="KW-1185">Reference proteome</keyword>
<keyword evidence="5 7" id="KW-1133">Transmembrane helix</keyword>
<evidence type="ECO:0000256" key="7">
    <source>
        <dbReference type="RuleBase" id="RU363032"/>
    </source>
</evidence>
<feature type="transmembrane region" description="Helical" evidence="7">
    <location>
        <begin position="45"/>
        <end position="62"/>
    </location>
</feature>
<evidence type="ECO:0000256" key="1">
    <source>
        <dbReference type="ARBA" id="ARBA00004651"/>
    </source>
</evidence>
<proteinExistence type="inferred from homology"/>
<feature type="domain" description="ABC transmembrane type-1" evidence="8">
    <location>
        <begin position="96"/>
        <end position="280"/>
    </location>
</feature>
<comment type="similarity">
    <text evidence="7">Belongs to the binding-protein-dependent transport system permease family.</text>
</comment>
<dbReference type="Pfam" id="PF00528">
    <property type="entry name" value="BPD_transp_1"/>
    <property type="match status" value="1"/>
</dbReference>
<evidence type="ECO:0000313" key="9">
    <source>
        <dbReference type="EMBL" id="OWJ76461.1"/>
    </source>
</evidence>
<dbReference type="STRING" id="366616.CG51_01885"/>
<evidence type="ECO:0000313" key="11">
    <source>
        <dbReference type="Proteomes" id="UP000196640"/>
    </source>
</evidence>
<feature type="transmembrane region" description="Helical" evidence="7">
    <location>
        <begin position="227"/>
        <end position="247"/>
    </location>
</feature>
<dbReference type="PANTHER" id="PTHR30151:SF23">
    <property type="entry name" value="GLYCINE BETAINE_CARNITINE_CHOLINE TRANSPORT SYSTEM PERMEASE PROTEIN OPUCD"/>
    <property type="match status" value="1"/>
</dbReference>
<sequence length="294" mass="31164">MAPPSPEPARGGKSAPLAALRREAADLLQGLREAGVWLARRPLHLWLQLAVLALLFAGWSWLGNTLPRGFFATPSETLQALGTLLHDHRQDYLRALGATLKIYFGGLALAAVTGIPLGLALGAAPLLGRTMNPYLNALAATPLIALMPLIILWFGLGDAAKVLIVALGAVIPILINSYTGLRGASPALREMARAFGMSRVARLRHVLLPSAFHPVMAGLRLGAVSGLVTAVIADIYMAMTGLGALLITYGNSFRMGPYLVTVLTLALIGTATTALISLIERLLTPPPSRKRLFH</sequence>
<dbReference type="InterPro" id="IPR035906">
    <property type="entry name" value="MetI-like_sf"/>
</dbReference>
<dbReference type="EMBL" id="NIPX01000028">
    <property type="protein sequence ID" value="OWJ82267.1"/>
    <property type="molecule type" value="Genomic_DNA"/>
</dbReference>
<dbReference type="Proteomes" id="UP000196640">
    <property type="component" value="Unassembled WGS sequence"/>
</dbReference>
<dbReference type="Gene3D" id="1.10.3720.10">
    <property type="entry name" value="MetI-like"/>
    <property type="match status" value="1"/>
</dbReference>
<evidence type="ECO:0000256" key="5">
    <source>
        <dbReference type="ARBA" id="ARBA00022989"/>
    </source>
</evidence>
<dbReference type="RefSeq" id="WP_051930343.1">
    <property type="nucleotide sequence ID" value="NZ_CALUEG010000016.1"/>
</dbReference>
<evidence type="ECO:0000256" key="6">
    <source>
        <dbReference type="ARBA" id="ARBA00023136"/>
    </source>
</evidence>
<dbReference type="GO" id="GO:0055085">
    <property type="term" value="P:transmembrane transport"/>
    <property type="evidence" value="ECO:0007669"/>
    <property type="project" value="InterPro"/>
</dbReference>
<name>A0A212ALA4_9RHOB</name>
<keyword evidence="4 7" id="KW-0812">Transmembrane</keyword>
<evidence type="ECO:0000313" key="12">
    <source>
        <dbReference type="Proteomes" id="UP000214673"/>
    </source>
</evidence>
<reference evidence="11 12" key="1">
    <citation type="submission" date="2016-11" db="EMBL/GenBank/DDBJ databases">
        <title>Comparison of Traditional DNA-DNA Hybridization with In Silico Genomic Analysis.</title>
        <authorList>
            <person name="Nicholson A.C."/>
            <person name="Sammons S."/>
            <person name="Humrighouse B.W."/>
            <person name="Graziano J."/>
            <person name="Lasker B."/>
            <person name="Whitney A.M."/>
            <person name="Mcquiston J.R."/>
        </authorList>
    </citation>
    <scope>NUCLEOTIDE SEQUENCE [LARGE SCALE GENOMIC DNA]</scope>
    <source>
        <strain evidence="9 12">H1892</strain>
        <strain evidence="10 11">H2381</strain>
    </source>
</reference>
<dbReference type="SUPFAM" id="SSF161098">
    <property type="entry name" value="MetI-like"/>
    <property type="match status" value="1"/>
</dbReference>
<gene>
    <name evidence="10" type="ORF">CDV52_15145</name>
    <name evidence="9" type="ORF">CDV53_08005</name>
</gene>
<accession>A0A212ALA4</accession>
<evidence type="ECO:0000256" key="3">
    <source>
        <dbReference type="ARBA" id="ARBA00022475"/>
    </source>
</evidence>
<evidence type="ECO:0000256" key="2">
    <source>
        <dbReference type="ARBA" id="ARBA00022448"/>
    </source>
</evidence>
<comment type="subcellular location">
    <subcellularLocation>
        <location evidence="1 7">Cell membrane</location>
        <topology evidence="1 7">Multi-pass membrane protein</topology>
    </subcellularLocation>
</comment>
<dbReference type="OrthoDB" id="9786495at2"/>
<dbReference type="CDD" id="cd06261">
    <property type="entry name" value="TM_PBP2"/>
    <property type="match status" value="1"/>
</dbReference>
<keyword evidence="6 7" id="KW-0472">Membrane</keyword>
<feature type="transmembrane region" description="Helical" evidence="7">
    <location>
        <begin position="162"/>
        <end position="181"/>
    </location>
</feature>
<feature type="transmembrane region" description="Helical" evidence="7">
    <location>
        <begin position="102"/>
        <end position="127"/>
    </location>
</feature>
<dbReference type="GO" id="GO:0005886">
    <property type="term" value="C:plasma membrane"/>
    <property type="evidence" value="ECO:0007669"/>
    <property type="project" value="UniProtKB-SubCell"/>
</dbReference>
<evidence type="ECO:0000256" key="4">
    <source>
        <dbReference type="ARBA" id="ARBA00022692"/>
    </source>
</evidence>
<dbReference type="AlphaFoldDB" id="A0A212ALA4"/>
<dbReference type="InterPro" id="IPR000515">
    <property type="entry name" value="MetI-like"/>
</dbReference>
<feature type="transmembrane region" description="Helical" evidence="7">
    <location>
        <begin position="134"/>
        <end position="156"/>
    </location>
</feature>
<dbReference type="PANTHER" id="PTHR30151">
    <property type="entry name" value="ALKANE SULFONATE ABC TRANSPORTER-RELATED, MEMBRANE SUBUNIT"/>
    <property type="match status" value="1"/>
</dbReference>
<protein>
    <submittedName>
        <fullName evidence="10">ABC transporter permease</fullName>
    </submittedName>
</protein>
<evidence type="ECO:0000313" key="10">
    <source>
        <dbReference type="EMBL" id="OWJ82267.1"/>
    </source>
</evidence>
<organism evidence="10 11">
    <name type="scientific">Haematobacter missouriensis</name>
    <dbReference type="NCBI Taxonomy" id="366616"/>
    <lineage>
        <taxon>Bacteria</taxon>
        <taxon>Pseudomonadati</taxon>
        <taxon>Pseudomonadota</taxon>
        <taxon>Alphaproteobacteria</taxon>
        <taxon>Rhodobacterales</taxon>
        <taxon>Paracoccaceae</taxon>
        <taxon>Haematobacter</taxon>
    </lineage>
</organism>
<evidence type="ECO:0000259" key="8">
    <source>
        <dbReference type="PROSITE" id="PS50928"/>
    </source>
</evidence>
<dbReference type="Proteomes" id="UP000214673">
    <property type="component" value="Unassembled WGS sequence"/>
</dbReference>
<comment type="caution">
    <text evidence="10">The sequence shown here is derived from an EMBL/GenBank/DDBJ whole genome shotgun (WGS) entry which is preliminary data.</text>
</comment>
<keyword evidence="2 7" id="KW-0813">Transport</keyword>
<dbReference type="EMBL" id="NIPV01000026">
    <property type="protein sequence ID" value="OWJ76461.1"/>
    <property type="molecule type" value="Genomic_DNA"/>
</dbReference>
<keyword evidence="3" id="KW-1003">Cell membrane</keyword>
<dbReference type="PROSITE" id="PS50928">
    <property type="entry name" value="ABC_TM1"/>
    <property type="match status" value="1"/>
</dbReference>